<dbReference type="EMBL" id="MU005605">
    <property type="protein sequence ID" value="KAF2679225.1"/>
    <property type="molecule type" value="Genomic_DNA"/>
</dbReference>
<sequence length="288" mass="31077">MRSLISLPVVVLISSSVNGLIIGSKCICLPAENACSQQNRCNLNTTIFPSNSSVPKTPAWVVPAISSLVSNTLARAKNGTISQAPLLGNEYSQPSTPYGTQFQAGMTCANETHGVMWATSCGERSISYKEFMTGYAMLGAHPLGTEPGTWLTQIIMPVADTPLDPWGYPYTGGFVASCIAADAYINIDKINDDQPLDIWKQKVSGYPWVAPTTAVGWRTDNDLRKNGLNTDCGHFDCPAIGHKTEHQISMESDPRSWNLTCKTKTSDANFAHSKAGVVPYLALGLFLL</sequence>
<keyword evidence="1" id="KW-0732">Signal</keyword>
<keyword evidence="3" id="KW-1185">Reference proteome</keyword>
<evidence type="ECO:0000256" key="1">
    <source>
        <dbReference type="SAM" id="SignalP"/>
    </source>
</evidence>
<name>A0A6G1IM53_9PLEO</name>
<organism evidence="2 3">
    <name type="scientific">Lentithecium fluviatile CBS 122367</name>
    <dbReference type="NCBI Taxonomy" id="1168545"/>
    <lineage>
        <taxon>Eukaryota</taxon>
        <taxon>Fungi</taxon>
        <taxon>Dikarya</taxon>
        <taxon>Ascomycota</taxon>
        <taxon>Pezizomycotina</taxon>
        <taxon>Dothideomycetes</taxon>
        <taxon>Pleosporomycetidae</taxon>
        <taxon>Pleosporales</taxon>
        <taxon>Massarineae</taxon>
        <taxon>Lentitheciaceae</taxon>
        <taxon>Lentithecium</taxon>
    </lineage>
</organism>
<feature type="signal peptide" evidence="1">
    <location>
        <begin position="1"/>
        <end position="19"/>
    </location>
</feature>
<proteinExistence type="predicted"/>
<protein>
    <recommendedName>
        <fullName evidence="4">Lytic polysaccharide monooxygenase</fullName>
    </recommendedName>
</protein>
<evidence type="ECO:0000313" key="2">
    <source>
        <dbReference type="EMBL" id="KAF2679225.1"/>
    </source>
</evidence>
<reference evidence="2" key="1">
    <citation type="journal article" date="2020" name="Stud. Mycol.">
        <title>101 Dothideomycetes genomes: a test case for predicting lifestyles and emergence of pathogens.</title>
        <authorList>
            <person name="Haridas S."/>
            <person name="Albert R."/>
            <person name="Binder M."/>
            <person name="Bloem J."/>
            <person name="Labutti K."/>
            <person name="Salamov A."/>
            <person name="Andreopoulos B."/>
            <person name="Baker S."/>
            <person name="Barry K."/>
            <person name="Bills G."/>
            <person name="Bluhm B."/>
            <person name="Cannon C."/>
            <person name="Castanera R."/>
            <person name="Culley D."/>
            <person name="Daum C."/>
            <person name="Ezra D."/>
            <person name="Gonzalez J."/>
            <person name="Henrissat B."/>
            <person name="Kuo A."/>
            <person name="Liang C."/>
            <person name="Lipzen A."/>
            <person name="Lutzoni F."/>
            <person name="Magnuson J."/>
            <person name="Mondo S."/>
            <person name="Nolan M."/>
            <person name="Ohm R."/>
            <person name="Pangilinan J."/>
            <person name="Park H.-J."/>
            <person name="Ramirez L."/>
            <person name="Alfaro M."/>
            <person name="Sun H."/>
            <person name="Tritt A."/>
            <person name="Yoshinaga Y."/>
            <person name="Zwiers L.-H."/>
            <person name="Turgeon B."/>
            <person name="Goodwin S."/>
            <person name="Spatafora J."/>
            <person name="Crous P."/>
            <person name="Grigoriev I."/>
        </authorList>
    </citation>
    <scope>NUCLEOTIDE SEQUENCE</scope>
    <source>
        <strain evidence="2">CBS 122367</strain>
    </source>
</reference>
<dbReference type="AlphaFoldDB" id="A0A6G1IM53"/>
<feature type="chain" id="PRO_5026346347" description="Lytic polysaccharide monooxygenase" evidence="1">
    <location>
        <begin position="20"/>
        <end position="288"/>
    </location>
</feature>
<evidence type="ECO:0000313" key="3">
    <source>
        <dbReference type="Proteomes" id="UP000799291"/>
    </source>
</evidence>
<accession>A0A6G1IM53</accession>
<gene>
    <name evidence="2" type="ORF">K458DRAFT_461368</name>
</gene>
<dbReference type="Proteomes" id="UP000799291">
    <property type="component" value="Unassembled WGS sequence"/>
</dbReference>
<evidence type="ECO:0008006" key="4">
    <source>
        <dbReference type="Google" id="ProtNLM"/>
    </source>
</evidence>
<dbReference type="OrthoDB" id="5212955at2759"/>